<proteinExistence type="predicted"/>
<dbReference type="EMBL" id="LKLZ01000003">
    <property type="protein sequence ID" value="KPN43658.1"/>
    <property type="molecule type" value="Genomic_DNA"/>
</dbReference>
<protein>
    <submittedName>
        <fullName evidence="1">Uncharacterized protein</fullName>
    </submittedName>
</protein>
<evidence type="ECO:0000313" key="2">
    <source>
        <dbReference type="Proteomes" id="UP000050511"/>
    </source>
</evidence>
<evidence type="ECO:0000313" key="1">
    <source>
        <dbReference type="EMBL" id="KPN43658.1"/>
    </source>
</evidence>
<gene>
    <name evidence="1" type="ORF">WJL_0731</name>
</gene>
<comment type="caution">
    <text evidence="1">The sequence shown here is derived from an EMBL/GenBank/DDBJ whole genome shotgun (WGS) entry which is preliminary data.</text>
</comment>
<accession>A0A837PCN3</accession>
<dbReference type="Proteomes" id="UP000050511">
    <property type="component" value="Unassembled WGS sequence"/>
</dbReference>
<reference evidence="1 2" key="1">
    <citation type="submission" date="2015-10" db="EMBL/GenBank/DDBJ databases">
        <title>Resequencing of Lactobacillus plantarum WJL strain genome.</title>
        <authorList>
            <person name="Martino M.E."/>
        </authorList>
    </citation>
    <scope>NUCLEOTIDE SEQUENCE [LARGE SCALE GENOMIC DNA]</scope>
    <source>
        <strain evidence="1 2">WJL</strain>
    </source>
</reference>
<organism evidence="1 2">
    <name type="scientific">Lactiplantibacillus plantarum WJL</name>
    <dbReference type="NCBI Taxonomy" id="1350466"/>
    <lineage>
        <taxon>Bacteria</taxon>
        <taxon>Bacillati</taxon>
        <taxon>Bacillota</taxon>
        <taxon>Bacilli</taxon>
        <taxon>Lactobacillales</taxon>
        <taxon>Lactobacillaceae</taxon>
        <taxon>Lactiplantibacillus</taxon>
    </lineage>
</organism>
<sequence>MFLLTELILISIKRLFLINKSIQDALNHQPQQISGYQAGIDILPSLD</sequence>
<dbReference type="AlphaFoldDB" id="A0A837PCN3"/>
<name>A0A837PCN3_LACPN</name>